<name>A0A7W3Y3H9_9ACTN</name>
<dbReference type="Gene3D" id="1.10.10.10">
    <property type="entry name" value="Winged helix-like DNA-binding domain superfamily/Winged helix DNA-binding domain"/>
    <property type="match status" value="1"/>
</dbReference>
<feature type="domain" description="NB-ARC" evidence="3">
    <location>
        <begin position="106"/>
        <end position="245"/>
    </location>
</feature>
<evidence type="ECO:0000313" key="5">
    <source>
        <dbReference type="Proteomes" id="UP000538929"/>
    </source>
</evidence>
<evidence type="ECO:0000256" key="2">
    <source>
        <dbReference type="SAM" id="Phobius"/>
    </source>
</evidence>
<feature type="transmembrane region" description="Helical" evidence="2">
    <location>
        <begin position="108"/>
        <end position="127"/>
    </location>
</feature>
<comment type="caution">
    <text evidence="4">The sequence shown here is derived from an EMBL/GenBank/DDBJ whole genome shotgun (WGS) entry which is preliminary data.</text>
</comment>
<evidence type="ECO:0000259" key="3">
    <source>
        <dbReference type="Pfam" id="PF00931"/>
    </source>
</evidence>
<dbReference type="AlphaFoldDB" id="A0A7W3Y3H9"/>
<gene>
    <name evidence="4" type="ORF">FNQ90_20445</name>
</gene>
<dbReference type="GO" id="GO:0005829">
    <property type="term" value="C:cytosol"/>
    <property type="evidence" value="ECO:0007669"/>
    <property type="project" value="UniProtKB-ARBA"/>
</dbReference>
<reference evidence="5" key="1">
    <citation type="submission" date="2019-10" db="EMBL/GenBank/DDBJ databases">
        <title>Streptomyces sp. nov., a novel actinobacterium isolated from alkaline environment.</title>
        <authorList>
            <person name="Golinska P."/>
        </authorList>
    </citation>
    <scope>NUCLEOTIDE SEQUENCE [LARGE SCALE GENOMIC DNA]</scope>
    <source>
        <strain evidence="5">DSM 42118</strain>
    </source>
</reference>
<sequence>QGPKRQEQGPAILGGVGAGVALVAATLLDQALGQDSWPGPLEWFRAHPWVGFPVGYVLVWVLGVGVRRWRSRVSSRVPPPPEWVVDRDQLSTAARALLRRRWRKPSDTVLICGAGGFGKTILATMVANHRGVRRRFPGGIDMVTIGRAVRGPRAIAAKVAGTARYLTDGDVEFPDPDEAGSRLGALMDSGPRRLLILDDVWEYDQLAPFMRGGSRCTRLITTRDPHLLTEAVTRIEVGDMEPEQAREVLTRDLSGLIPPSLLDELLAVTGHWALLLRLTNRLIFQQVSTGRDPVETAEEVLAELRARGPVGVDHLNEVGVLDIDDPRQRAGAVGVTIKASTDLLPPGGFERYAELSIFPQGDPVPVKFVLLLWKETAGTPPGEAHRLIDRLRGLSLVSLRETGEGGVILHDVLRDYLRAELGEERVSRLTARWLAVVGPGGDGGRGAFATPHPDDAGTER</sequence>
<dbReference type="Pfam" id="PF00931">
    <property type="entry name" value="NB-ARC"/>
    <property type="match status" value="1"/>
</dbReference>
<dbReference type="Proteomes" id="UP000538929">
    <property type="component" value="Unassembled WGS sequence"/>
</dbReference>
<keyword evidence="5" id="KW-1185">Reference proteome</keyword>
<dbReference type="EMBL" id="VKHT01000883">
    <property type="protein sequence ID" value="MBB0246415.1"/>
    <property type="molecule type" value="Genomic_DNA"/>
</dbReference>
<keyword evidence="1" id="KW-0053">Apoptosis</keyword>
<keyword evidence="2" id="KW-0812">Transmembrane</keyword>
<dbReference type="InterPro" id="IPR027417">
    <property type="entry name" value="P-loop_NTPase"/>
</dbReference>
<protein>
    <submittedName>
        <fullName evidence="4">NB-ARC domain protein</fullName>
    </submittedName>
</protein>
<dbReference type="PANTHER" id="PTHR22845">
    <property type="entry name" value="APOPTOTIC PROTEASE-ACTIVATING FACTOR 1"/>
    <property type="match status" value="1"/>
</dbReference>
<dbReference type="Gene3D" id="3.40.50.300">
    <property type="entry name" value="P-loop containing nucleotide triphosphate hydrolases"/>
    <property type="match status" value="1"/>
</dbReference>
<evidence type="ECO:0000256" key="1">
    <source>
        <dbReference type="ARBA" id="ARBA00022703"/>
    </source>
</evidence>
<organism evidence="4 5">
    <name type="scientific">Streptomyces alkaliphilus</name>
    <dbReference type="NCBI Taxonomy" id="1472722"/>
    <lineage>
        <taxon>Bacteria</taxon>
        <taxon>Bacillati</taxon>
        <taxon>Actinomycetota</taxon>
        <taxon>Actinomycetes</taxon>
        <taxon>Kitasatosporales</taxon>
        <taxon>Streptomycetaceae</taxon>
        <taxon>Streptomyces</taxon>
    </lineage>
</organism>
<dbReference type="InterPro" id="IPR036388">
    <property type="entry name" value="WH-like_DNA-bd_sf"/>
</dbReference>
<evidence type="ECO:0000313" key="4">
    <source>
        <dbReference type="EMBL" id="MBB0246415.1"/>
    </source>
</evidence>
<accession>A0A7W3Y3H9</accession>
<dbReference type="SUPFAM" id="SSF52540">
    <property type="entry name" value="P-loop containing nucleoside triphosphate hydrolases"/>
    <property type="match status" value="1"/>
</dbReference>
<keyword evidence="2" id="KW-0472">Membrane</keyword>
<dbReference type="GO" id="GO:0043531">
    <property type="term" value="F:ADP binding"/>
    <property type="evidence" value="ECO:0007669"/>
    <property type="project" value="InterPro"/>
</dbReference>
<dbReference type="InterPro" id="IPR002182">
    <property type="entry name" value="NB-ARC"/>
</dbReference>
<feature type="transmembrane region" description="Helical" evidence="2">
    <location>
        <begin position="12"/>
        <end position="28"/>
    </location>
</feature>
<feature type="non-terminal residue" evidence="4">
    <location>
        <position position="1"/>
    </location>
</feature>
<dbReference type="PANTHER" id="PTHR22845:SF5">
    <property type="entry name" value="APOPTOTIC PROTEASE-ACTIVATING FACTOR 1"/>
    <property type="match status" value="1"/>
</dbReference>
<keyword evidence="2" id="KW-1133">Transmembrane helix</keyword>
<proteinExistence type="predicted"/>
<feature type="transmembrane region" description="Helical" evidence="2">
    <location>
        <begin position="48"/>
        <end position="66"/>
    </location>
</feature>